<organism evidence="12 13">
    <name type="scientific">Candidatus Deianiraea vastatrix</name>
    <dbReference type="NCBI Taxonomy" id="2163644"/>
    <lineage>
        <taxon>Bacteria</taxon>
        <taxon>Pseudomonadati</taxon>
        <taxon>Pseudomonadota</taxon>
        <taxon>Alphaproteobacteria</taxon>
        <taxon>Rickettsiales</taxon>
        <taxon>Candidatus Deianiraeaceae</taxon>
        <taxon>Candidatus Deianiraea</taxon>
    </lineage>
</organism>
<evidence type="ECO:0000256" key="3">
    <source>
        <dbReference type="ARBA" id="ARBA00017228"/>
    </source>
</evidence>
<dbReference type="PANTHER" id="PTHR13932">
    <property type="entry name" value="COPROPORPHYRINIGEN III OXIDASE"/>
    <property type="match status" value="1"/>
</dbReference>
<dbReference type="GO" id="GO:0046872">
    <property type="term" value="F:metal ion binding"/>
    <property type="evidence" value="ECO:0007669"/>
    <property type="project" value="UniProtKB-UniRule"/>
</dbReference>
<dbReference type="PROSITE" id="PS51918">
    <property type="entry name" value="RADICAL_SAM"/>
    <property type="match status" value="1"/>
</dbReference>
<dbReference type="AlphaFoldDB" id="A0A5B8XHY8"/>
<dbReference type="InterPro" id="IPR034505">
    <property type="entry name" value="Coproporphyrinogen-III_oxidase"/>
</dbReference>
<keyword evidence="10" id="KW-0004">4Fe-4S</keyword>
<evidence type="ECO:0000256" key="9">
    <source>
        <dbReference type="ARBA" id="ARBA00023186"/>
    </source>
</evidence>
<dbReference type="Pfam" id="PF04055">
    <property type="entry name" value="Radical_SAM"/>
    <property type="match status" value="1"/>
</dbReference>
<protein>
    <recommendedName>
        <fullName evidence="3 10">Heme chaperone HemW</fullName>
    </recommendedName>
</protein>
<dbReference type="InterPro" id="IPR010723">
    <property type="entry name" value="HemN_C"/>
</dbReference>
<keyword evidence="4 10" id="KW-0349">Heme</keyword>
<comment type="function">
    <text evidence="10">Probably acts as a heme chaperone, transferring heme to an unknown acceptor. Binds one molecule of heme per monomer, possibly covalently. Binds 1 [4Fe-4S] cluster. The cluster is coordinated with 3 cysteines and an exchangeable S-adenosyl-L-methionine.</text>
</comment>
<dbReference type="SMART" id="SM00729">
    <property type="entry name" value="Elp3"/>
    <property type="match status" value="1"/>
</dbReference>
<evidence type="ECO:0000256" key="4">
    <source>
        <dbReference type="ARBA" id="ARBA00022617"/>
    </source>
</evidence>
<dbReference type="SFLD" id="SFLDF00562">
    <property type="entry name" value="HemN-like__clustered_with_heat"/>
    <property type="match status" value="1"/>
</dbReference>
<dbReference type="InterPro" id="IPR007197">
    <property type="entry name" value="rSAM"/>
</dbReference>
<comment type="similarity">
    <text evidence="2">Belongs to the anaerobic coproporphyrinogen-III oxidase family. HemW subfamily.</text>
</comment>
<reference evidence="12 13" key="1">
    <citation type="journal article" date="2019" name="ISME J.">
        <title>Deianiraea, an extracellular bacterium associated with the ciliate Paramecium, suggests an alternative scenario for the evolution of Rickettsiales.</title>
        <authorList>
            <person name="Castelli M."/>
            <person name="Sabaneyeva E."/>
            <person name="Lanzoni O."/>
            <person name="Lebedeva N."/>
            <person name="Floriano A.M."/>
            <person name="Gaiarsa S."/>
            <person name="Benken K."/>
            <person name="Modeo L."/>
            <person name="Bandi C."/>
            <person name="Potekhin A."/>
            <person name="Sassera D."/>
            <person name="Petroni G."/>
        </authorList>
    </citation>
    <scope>NUCLEOTIDE SEQUENCE [LARGE SCALE GENOMIC DNA]</scope>
    <source>
        <strain evidence="12">CyL4-1</strain>
    </source>
</reference>
<dbReference type="NCBIfam" id="TIGR00539">
    <property type="entry name" value="hemN_rel"/>
    <property type="match status" value="1"/>
</dbReference>
<gene>
    <name evidence="12" type="ORF">Deia_00582</name>
</gene>
<evidence type="ECO:0000256" key="6">
    <source>
        <dbReference type="ARBA" id="ARBA00022723"/>
    </source>
</evidence>
<dbReference type="EMBL" id="CP029077">
    <property type="protein sequence ID" value="QED23377.1"/>
    <property type="molecule type" value="Genomic_DNA"/>
</dbReference>
<dbReference type="OrthoDB" id="9808022at2"/>
<feature type="domain" description="Radical SAM core" evidence="11">
    <location>
        <begin position="1"/>
        <end position="235"/>
    </location>
</feature>
<keyword evidence="10" id="KW-0963">Cytoplasm</keyword>
<dbReference type="InterPro" id="IPR006638">
    <property type="entry name" value="Elp3/MiaA/NifB-like_rSAM"/>
</dbReference>
<dbReference type="GO" id="GO:0004109">
    <property type="term" value="F:coproporphyrinogen oxidase activity"/>
    <property type="evidence" value="ECO:0007669"/>
    <property type="project" value="InterPro"/>
</dbReference>
<keyword evidence="6 10" id="KW-0479">Metal-binding</keyword>
<dbReference type="SFLD" id="SFLDS00029">
    <property type="entry name" value="Radical_SAM"/>
    <property type="match status" value="1"/>
</dbReference>
<keyword evidence="5 10" id="KW-0949">S-adenosyl-L-methionine</keyword>
<dbReference type="RefSeq" id="WP_146820653.1">
    <property type="nucleotide sequence ID" value="NZ_CP029077.1"/>
</dbReference>
<keyword evidence="7 10" id="KW-0408">Iron</keyword>
<evidence type="ECO:0000256" key="10">
    <source>
        <dbReference type="RuleBase" id="RU364116"/>
    </source>
</evidence>
<sequence>MQELFVYIHWPFCKSLCPYCDFNSFIYSYEDRKIFASSYEKEILHYSEKIAKTHKVKTIFFGGGTPSLMEKHEVLSIISLIKNNFICDDDIEITLEANPSSFEAEKFSDFKDAGVNRVSIGIQSFDDFFLKQIGRTHSSIDAENAVKSACKIFKNVSFDLMFGLPKQTVADLNRDFDFALNSFSQSHISAYNLTIEKGTDFFAMAKNNQLSLPNTEILEEMYDIVGKKMENFGFNRYEVSNYAKNGFECRHNLGYWQVKDYIGIGAGAHGRVFIDGRRFETMNHHKPSKWSEIVQKNGIGTQKFEEITHENQVYEILLMSLRTKLGIDIKDIKNRLKIDIFDNIDTEKLDFLIKNNLLLMENDKIYPSDDGLKMVNYIVKHLIKN</sequence>
<comment type="cofactor">
    <cofactor evidence="1">
        <name>[4Fe-4S] cluster</name>
        <dbReference type="ChEBI" id="CHEBI:49883"/>
    </cofactor>
</comment>
<dbReference type="CDD" id="cd01335">
    <property type="entry name" value="Radical_SAM"/>
    <property type="match status" value="1"/>
</dbReference>
<keyword evidence="8 10" id="KW-0411">Iron-sulfur</keyword>
<evidence type="ECO:0000256" key="1">
    <source>
        <dbReference type="ARBA" id="ARBA00001966"/>
    </source>
</evidence>
<dbReference type="SFLD" id="SFLDG01082">
    <property type="entry name" value="B12-binding_domain_containing"/>
    <property type="match status" value="1"/>
</dbReference>
<accession>A0A5B8XHY8</accession>
<dbReference type="PANTHER" id="PTHR13932:SF5">
    <property type="entry name" value="RADICAL S-ADENOSYL METHIONINE DOMAIN-CONTAINING PROTEIN 1, MITOCHONDRIAL"/>
    <property type="match status" value="1"/>
</dbReference>
<evidence type="ECO:0000256" key="2">
    <source>
        <dbReference type="ARBA" id="ARBA00006100"/>
    </source>
</evidence>
<evidence type="ECO:0000259" key="11">
    <source>
        <dbReference type="PROSITE" id="PS51918"/>
    </source>
</evidence>
<evidence type="ECO:0000256" key="8">
    <source>
        <dbReference type="ARBA" id="ARBA00023014"/>
    </source>
</evidence>
<dbReference type="Gene3D" id="3.20.20.70">
    <property type="entry name" value="Aldolase class I"/>
    <property type="match status" value="1"/>
</dbReference>
<dbReference type="InterPro" id="IPR004559">
    <property type="entry name" value="HemW-like"/>
</dbReference>
<comment type="subcellular location">
    <subcellularLocation>
        <location evidence="10">Cytoplasm</location>
    </subcellularLocation>
</comment>
<dbReference type="InterPro" id="IPR013785">
    <property type="entry name" value="Aldolase_TIM"/>
</dbReference>
<evidence type="ECO:0000313" key="13">
    <source>
        <dbReference type="Proteomes" id="UP000321934"/>
    </source>
</evidence>
<dbReference type="GO" id="GO:0006779">
    <property type="term" value="P:porphyrin-containing compound biosynthetic process"/>
    <property type="evidence" value="ECO:0007669"/>
    <property type="project" value="InterPro"/>
</dbReference>
<dbReference type="SFLD" id="SFLDG01065">
    <property type="entry name" value="anaerobic_coproporphyrinogen-I"/>
    <property type="match status" value="1"/>
</dbReference>
<dbReference type="InterPro" id="IPR058240">
    <property type="entry name" value="rSAM_sf"/>
</dbReference>
<proteinExistence type="inferred from homology"/>
<name>A0A5B8XHY8_9RICK</name>
<dbReference type="Proteomes" id="UP000321934">
    <property type="component" value="Chromosome"/>
</dbReference>
<evidence type="ECO:0000313" key="12">
    <source>
        <dbReference type="EMBL" id="QED23377.1"/>
    </source>
</evidence>
<evidence type="ECO:0000256" key="5">
    <source>
        <dbReference type="ARBA" id="ARBA00022691"/>
    </source>
</evidence>
<dbReference type="SUPFAM" id="SSF102114">
    <property type="entry name" value="Radical SAM enzymes"/>
    <property type="match status" value="1"/>
</dbReference>
<dbReference type="GO" id="GO:0005737">
    <property type="term" value="C:cytoplasm"/>
    <property type="evidence" value="ECO:0007669"/>
    <property type="project" value="UniProtKB-SubCell"/>
</dbReference>
<dbReference type="GO" id="GO:0051539">
    <property type="term" value="F:4 iron, 4 sulfur cluster binding"/>
    <property type="evidence" value="ECO:0007669"/>
    <property type="project" value="UniProtKB-UniRule"/>
</dbReference>
<keyword evidence="9 10" id="KW-0143">Chaperone</keyword>
<keyword evidence="13" id="KW-1185">Reference proteome</keyword>
<evidence type="ECO:0000256" key="7">
    <source>
        <dbReference type="ARBA" id="ARBA00023004"/>
    </source>
</evidence>
<dbReference type="Pfam" id="PF06969">
    <property type="entry name" value="HemN_C"/>
    <property type="match status" value="1"/>
</dbReference>
<dbReference type="SFLD" id="SFLDF00288">
    <property type="entry name" value="HemN-like__clustered_with_nucl"/>
    <property type="match status" value="1"/>
</dbReference>